<evidence type="ECO:0000313" key="3">
    <source>
        <dbReference type="EMBL" id="ANU07809.1"/>
    </source>
</evidence>
<dbReference type="EC" id="3.5.2.6" evidence="3"/>
<dbReference type="PANTHER" id="PTHR42951">
    <property type="entry name" value="METALLO-BETA-LACTAMASE DOMAIN-CONTAINING"/>
    <property type="match status" value="1"/>
</dbReference>
<protein>
    <submittedName>
        <fullName evidence="3">Metallo-beta-lactamase L1</fullName>
        <ecNumber evidence="3">3.5.2.6</ecNumber>
    </submittedName>
</protein>
<feature type="signal peptide" evidence="1">
    <location>
        <begin position="1"/>
        <end position="21"/>
    </location>
</feature>
<dbReference type="CDD" id="cd16315">
    <property type="entry name" value="EVM-1-like_MBL-B3"/>
    <property type="match status" value="1"/>
</dbReference>
<feature type="domain" description="Metallo-beta-lactamase" evidence="2">
    <location>
        <begin position="82"/>
        <end position="276"/>
    </location>
</feature>
<dbReference type="PROSITE" id="PS51257">
    <property type="entry name" value="PROKAR_LIPOPROTEIN"/>
    <property type="match status" value="1"/>
</dbReference>
<dbReference type="GO" id="GO:0008800">
    <property type="term" value="F:beta-lactamase activity"/>
    <property type="evidence" value="ECO:0007669"/>
    <property type="project" value="UniProtKB-EC"/>
</dbReference>
<dbReference type="InterPro" id="IPR001279">
    <property type="entry name" value="Metallo-B-lactamas"/>
</dbReference>
<dbReference type="Proteomes" id="UP000092698">
    <property type="component" value="Chromosome"/>
</dbReference>
<dbReference type="RefSeq" id="WP_067787337.1">
    <property type="nucleotide sequence ID" value="NZ_CP016545.1"/>
</dbReference>
<feature type="chain" id="PRO_5008884448" evidence="1">
    <location>
        <begin position="22"/>
        <end position="319"/>
    </location>
</feature>
<keyword evidence="1" id="KW-0732">Signal</keyword>
<dbReference type="EMBL" id="CP016545">
    <property type="protein sequence ID" value="ANU07809.1"/>
    <property type="molecule type" value="Genomic_DNA"/>
</dbReference>
<sequence>MKTLLPALASAALLLSTACVAPQNAAADPSTKSLSEEIDPMTAPWRGGQEAFLAACEDWDEWDKPAPPFQIIGNTFHVGTCGISAILVVGPEGHILIDSGTEGGVKVVLDNIRKLGFDPADVKYIATSHEHHDHVGGHAAFVRATGATVVSSEAGAEVLRRGQVGPDDPQSGVHEAMEPVAVGLVLQDGETLKLGELELTAHATPGHTPGALSWTWWGCSLPGEPPVCRRVAYVDSLSPVSADDYRFSDHPAYVAQFRQSFAEVAALPCDILLTPHPSSSAMLSRMRDGALDDQAACAAYARAGEKRLDARLAKEGEGS</sequence>
<dbReference type="InterPro" id="IPR050855">
    <property type="entry name" value="NDM-1-like"/>
</dbReference>
<dbReference type="OrthoDB" id="9773738at2"/>
<dbReference type="KEGG" id="anh:A6F65_01506"/>
<dbReference type="NCBIfam" id="NF012229">
    <property type="entry name" value="bla_class_B_core"/>
    <property type="match status" value="1"/>
</dbReference>
<keyword evidence="3" id="KW-0378">Hydrolase</keyword>
<organism evidence="3 4">
    <name type="scientific">Paraurantiacibacter namhicola</name>
    <dbReference type="NCBI Taxonomy" id="645517"/>
    <lineage>
        <taxon>Bacteria</taxon>
        <taxon>Pseudomonadati</taxon>
        <taxon>Pseudomonadota</taxon>
        <taxon>Alphaproteobacteria</taxon>
        <taxon>Sphingomonadales</taxon>
        <taxon>Erythrobacteraceae</taxon>
        <taxon>Paraurantiacibacter</taxon>
    </lineage>
</organism>
<dbReference type="Pfam" id="PF00753">
    <property type="entry name" value="Lactamase_B"/>
    <property type="match status" value="1"/>
</dbReference>
<name>A0A1C7D8K3_9SPHN</name>
<accession>A0A1C7D8K3</accession>
<evidence type="ECO:0000259" key="2">
    <source>
        <dbReference type="SMART" id="SM00849"/>
    </source>
</evidence>
<dbReference type="InterPro" id="IPR036866">
    <property type="entry name" value="RibonucZ/Hydroxyglut_hydro"/>
</dbReference>
<dbReference type="PANTHER" id="PTHR42951:SF17">
    <property type="entry name" value="METALLO-BETA-LACTAMASE DOMAIN-CONTAINING PROTEIN"/>
    <property type="match status" value="1"/>
</dbReference>
<dbReference type="PATRIC" id="fig|645517.4.peg.1499"/>
<dbReference type="Gene3D" id="3.60.15.10">
    <property type="entry name" value="Ribonuclease Z/Hydroxyacylglutathione hydrolase-like"/>
    <property type="match status" value="1"/>
</dbReference>
<gene>
    <name evidence="3" type="ORF">A6F65_01506</name>
</gene>
<dbReference type="NCBIfam" id="NF033105">
    <property type="entry name" value="bla_subclass_B3"/>
    <property type="match status" value="1"/>
</dbReference>
<proteinExistence type="predicted"/>
<dbReference type="SMART" id="SM00849">
    <property type="entry name" value="Lactamase_B"/>
    <property type="match status" value="1"/>
</dbReference>
<evidence type="ECO:0000313" key="4">
    <source>
        <dbReference type="Proteomes" id="UP000092698"/>
    </source>
</evidence>
<dbReference type="SUPFAM" id="SSF56281">
    <property type="entry name" value="Metallo-hydrolase/oxidoreductase"/>
    <property type="match status" value="1"/>
</dbReference>
<reference evidence="3 4" key="1">
    <citation type="submission" date="2016-07" db="EMBL/GenBank/DDBJ databases">
        <title>Complete genome sequence of Altererythrobacter namhicola JCM 16345T, containing esterase-encoding genes.</title>
        <authorList>
            <person name="Cheng H."/>
            <person name="Wu Y.-H."/>
            <person name="Jian S.-L."/>
            <person name="Huo Y.-Y."/>
            <person name="Wang C.-S."/>
            <person name="Xu X.-W."/>
        </authorList>
    </citation>
    <scope>NUCLEOTIDE SEQUENCE [LARGE SCALE GENOMIC DNA]</scope>
    <source>
        <strain evidence="3 4">JCM 16345</strain>
    </source>
</reference>
<keyword evidence="4" id="KW-1185">Reference proteome</keyword>
<dbReference type="AlphaFoldDB" id="A0A1C7D8K3"/>
<evidence type="ECO:0000256" key="1">
    <source>
        <dbReference type="SAM" id="SignalP"/>
    </source>
</evidence>
<dbReference type="STRING" id="645517.A6F65_01506"/>